<comment type="caution">
    <text evidence="1">The sequence shown here is derived from an EMBL/GenBank/DDBJ whole genome shotgun (WGS) entry which is preliminary data.</text>
</comment>
<organism evidence="1 2">
    <name type="scientific">Leptospira interrogans serovar Icterohaemorrhagiae str. Verdun HP</name>
    <dbReference type="NCBI Taxonomy" id="1049910"/>
    <lineage>
        <taxon>Bacteria</taxon>
        <taxon>Pseudomonadati</taxon>
        <taxon>Spirochaetota</taxon>
        <taxon>Spirochaetia</taxon>
        <taxon>Leptospirales</taxon>
        <taxon>Leptospiraceae</taxon>
        <taxon>Leptospira</taxon>
    </lineage>
</organism>
<accession>M6R684</accession>
<reference evidence="1 2" key="1">
    <citation type="submission" date="2013-01" db="EMBL/GenBank/DDBJ databases">
        <authorList>
            <person name="Harkins D.M."/>
            <person name="Durkin A.S."/>
            <person name="Brinkac L.M."/>
            <person name="Haft D.H."/>
            <person name="Selengut J.D."/>
            <person name="Sanka R."/>
            <person name="DePew J."/>
            <person name="Purushe J."/>
            <person name="Picardeau M."/>
            <person name="Werts C."/>
            <person name="Goarant C."/>
            <person name="Vinetz J.M."/>
            <person name="Sutton G.G."/>
            <person name="Nierman W.C."/>
            <person name="Fouts D.E."/>
        </authorList>
    </citation>
    <scope>NUCLEOTIDE SEQUENCE [LARGE SCALE GENOMIC DNA]</scope>
    <source>
        <strain evidence="1 2">Verdun HP</strain>
    </source>
</reference>
<dbReference type="Proteomes" id="UP000012092">
    <property type="component" value="Unassembled WGS sequence"/>
</dbReference>
<name>M6R684_LEPIR</name>
<sequence length="43" mass="5149">MEIESKDEKTIEKLVSLMAASSETYISSWNELRLDQRERRFDL</sequence>
<evidence type="ECO:0000313" key="2">
    <source>
        <dbReference type="Proteomes" id="UP000012092"/>
    </source>
</evidence>
<evidence type="ECO:0000313" key="1">
    <source>
        <dbReference type="EMBL" id="EMO03065.1"/>
    </source>
</evidence>
<gene>
    <name evidence="1" type="ORF">LEP1GSC116_1059</name>
</gene>
<dbReference type="EMBL" id="AHNZ02000919">
    <property type="protein sequence ID" value="EMO03065.1"/>
    <property type="molecule type" value="Genomic_DNA"/>
</dbReference>
<proteinExistence type="predicted"/>
<dbReference type="AlphaFoldDB" id="M6R684"/>
<protein>
    <submittedName>
        <fullName evidence="1">Uncharacterized protein</fullName>
    </submittedName>
</protein>